<feature type="chain" id="PRO_5031073915" description="DUF4382 domain-containing protein" evidence="1">
    <location>
        <begin position="22"/>
        <end position="218"/>
    </location>
</feature>
<proteinExistence type="predicted"/>
<feature type="signal peptide" evidence="1">
    <location>
        <begin position="1"/>
        <end position="21"/>
    </location>
</feature>
<dbReference type="Proteomes" id="UP000528460">
    <property type="component" value="Unassembled WGS sequence"/>
</dbReference>
<evidence type="ECO:0000313" key="3">
    <source>
        <dbReference type="Proteomes" id="UP000528460"/>
    </source>
</evidence>
<dbReference type="PROSITE" id="PS51257">
    <property type="entry name" value="PROKAR_LIPOPROTEIN"/>
    <property type="match status" value="1"/>
</dbReference>
<reference evidence="2 3" key="1">
    <citation type="submission" date="2020-05" db="EMBL/GenBank/DDBJ databases">
        <authorList>
            <person name="Whitworth D."/>
        </authorList>
    </citation>
    <scope>NUCLEOTIDE SEQUENCE [LARGE SCALE GENOMIC DNA]</scope>
    <source>
        <strain evidence="2 3">CA046A</strain>
    </source>
</reference>
<evidence type="ECO:0000313" key="2">
    <source>
        <dbReference type="EMBL" id="NOK10335.1"/>
    </source>
</evidence>
<name>A0A7Y4JSF4_9BACT</name>
<dbReference type="RefSeq" id="WP_171414745.1">
    <property type="nucleotide sequence ID" value="NZ_JABFJW010000100.1"/>
</dbReference>
<sequence>MKPFFIAAALSLGLCSCSESAPVVQILQVKLPDKDCKVSNDSPGIANGSLNLAYGRSYVLAFIVNNAYTSTAIDVNGVPLEPGEGTGGASTAVVDTLKLSYETTPNVSIPDGEVPYTAGLAPASEGNTLVANLLTREARDALVAAVSPTQPVQVRITVQFTGKYASGHKKFESNEIVYTVDAYTQDVGIPACGAGTTPDPIAPCGSAGGQDGNFPSCM</sequence>
<gene>
    <name evidence="2" type="ORF">HNS30_14965</name>
</gene>
<organism evidence="2 3">
    <name type="scientific">Corallococcus exercitus</name>
    <dbReference type="NCBI Taxonomy" id="2316736"/>
    <lineage>
        <taxon>Bacteria</taxon>
        <taxon>Pseudomonadati</taxon>
        <taxon>Myxococcota</taxon>
        <taxon>Myxococcia</taxon>
        <taxon>Myxococcales</taxon>
        <taxon>Cystobacterineae</taxon>
        <taxon>Myxococcaceae</taxon>
        <taxon>Corallococcus</taxon>
    </lineage>
</organism>
<keyword evidence="1" id="KW-0732">Signal</keyword>
<accession>A0A7Y4JSF4</accession>
<dbReference type="AlphaFoldDB" id="A0A7Y4JSF4"/>
<evidence type="ECO:0008006" key="4">
    <source>
        <dbReference type="Google" id="ProtNLM"/>
    </source>
</evidence>
<comment type="caution">
    <text evidence="2">The sequence shown here is derived from an EMBL/GenBank/DDBJ whole genome shotgun (WGS) entry which is preliminary data.</text>
</comment>
<evidence type="ECO:0000256" key="1">
    <source>
        <dbReference type="SAM" id="SignalP"/>
    </source>
</evidence>
<protein>
    <recommendedName>
        <fullName evidence="4">DUF4382 domain-containing protein</fullName>
    </recommendedName>
</protein>
<dbReference type="EMBL" id="JABFJW010000100">
    <property type="protein sequence ID" value="NOK10335.1"/>
    <property type="molecule type" value="Genomic_DNA"/>
</dbReference>